<feature type="region of interest" description="Disordered" evidence="1">
    <location>
        <begin position="139"/>
        <end position="199"/>
    </location>
</feature>
<dbReference type="EMBL" id="LMYN01000226">
    <property type="protein sequence ID" value="KRZ98697.1"/>
    <property type="molecule type" value="Genomic_DNA"/>
</dbReference>
<feature type="domain" description="Transcription elongation factor Eaf N-terminal" evidence="2">
    <location>
        <begin position="8"/>
        <end position="117"/>
    </location>
</feature>
<organism evidence="3 4">
    <name type="scientific">Debaryomyces fabryi</name>
    <dbReference type="NCBI Taxonomy" id="58627"/>
    <lineage>
        <taxon>Eukaryota</taxon>
        <taxon>Fungi</taxon>
        <taxon>Dikarya</taxon>
        <taxon>Ascomycota</taxon>
        <taxon>Saccharomycotina</taxon>
        <taxon>Pichiomycetes</taxon>
        <taxon>Debaryomycetaceae</taxon>
        <taxon>Debaryomyces</taxon>
    </lineage>
</organism>
<sequence>MSIADGEYEIDLSSFLGKDHVSEQDNSLGIRYGFIPDSMDQTSPLTLYQTDQESLIRAKTIDSSGGNVIIFEGNPKRLGPSKNPANETYFLTVSLEGENQVVLKKLNNTIRVSKSRNVAKWERKIELWDKENNSRQNSNIYIPKIDERPSHTNNGKSTKASKRPPAANSKIKSNEVIIDSDEESGFIDDGMNDSEFPDIQFDSAPEEANIAKKLSTSQTPTQSTSKIRSEVKPDKEDKQKLSSKAASKLGPKPGLKSGLKPGPKPKANVESNAKTVTQASSKTNLKNIQPMKPENNNSDLDIDDDFKDLEDQLREVLEEDGQVANKPQTTVVDDDDDDESDADDYHYPSLAPIKINFEEGGLSKNTRPILNKSFSGNSQSKPMSLKDLVGSRRKVDEDPSSEEE</sequence>
<comment type="caution">
    <text evidence="3">The sequence shown here is derived from an EMBL/GenBank/DDBJ whole genome shotgun (WGS) entry which is preliminary data.</text>
</comment>
<feature type="compositionally biased region" description="Acidic residues" evidence="1">
    <location>
        <begin position="178"/>
        <end position="196"/>
    </location>
</feature>
<proteinExistence type="predicted"/>
<evidence type="ECO:0000256" key="1">
    <source>
        <dbReference type="SAM" id="MobiDB-lite"/>
    </source>
</evidence>
<feature type="compositionally biased region" description="Polar residues" evidence="1">
    <location>
        <begin position="269"/>
        <end position="287"/>
    </location>
</feature>
<dbReference type="InterPro" id="IPR019194">
    <property type="entry name" value="Tscrpt_elong_fac_Eaf_N"/>
</dbReference>
<feature type="compositionally biased region" description="Low complexity" evidence="1">
    <location>
        <begin position="215"/>
        <end position="225"/>
    </location>
</feature>
<dbReference type="OrthoDB" id="3998262at2759"/>
<evidence type="ECO:0000313" key="3">
    <source>
        <dbReference type="EMBL" id="KRZ98697.1"/>
    </source>
</evidence>
<reference evidence="3 4" key="1">
    <citation type="submission" date="2015-11" db="EMBL/GenBank/DDBJ databases">
        <title>The genome of Debaryomyces fabryi.</title>
        <authorList>
            <person name="Tafer H."/>
            <person name="Lopandic K."/>
        </authorList>
    </citation>
    <scope>NUCLEOTIDE SEQUENCE [LARGE SCALE GENOMIC DNA]</scope>
    <source>
        <strain evidence="3 4">CBS 789</strain>
    </source>
</reference>
<feature type="compositionally biased region" description="Polar residues" evidence="1">
    <location>
        <begin position="363"/>
        <end position="382"/>
    </location>
</feature>
<name>A0A0V1PRC1_9ASCO</name>
<evidence type="ECO:0000259" key="2">
    <source>
        <dbReference type="Pfam" id="PF09816"/>
    </source>
</evidence>
<evidence type="ECO:0000313" key="4">
    <source>
        <dbReference type="Proteomes" id="UP000054251"/>
    </source>
</evidence>
<protein>
    <recommendedName>
        <fullName evidence="2">Transcription elongation factor Eaf N-terminal domain-containing protein</fullName>
    </recommendedName>
</protein>
<feature type="compositionally biased region" description="Low complexity" evidence="1">
    <location>
        <begin position="242"/>
        <end position="261"/>
    </location>
</feature>
<gene>
    <name evidence="3" type="ORF">AC631_05539</name>
</gene>
<dbReference type="AlphaFoldDB" id="A0A0V1PRC1"/>
<feature type="compositionally biased region" description="Basic and acidic residues" evidence="1">
    <location>
        <begin position="227"/>
        <end position="240"/>
    </location>
</feature>
<dbReference type="RefSeq" id="XP_015464800.1">
    <property type="nucleotide sequence ID" value="XM_015614368.1"/>
</dbReference>
<feature type="region of interest" description="Disordered" evidence="1">
    <location>
        <begin position="212"/>
        <end position="404"/>
    </location>
</feature>
<accession>A0A0V1PRC1</accession>
<dbReference type="Pfam" id="PF09816">
    <property type="entry name" value="EAF"/>
    <property type="match status" value="1"/>
</dbReference>
<dbReference type="GeneID" id="26842548"/>
<feature type="compositionally biased region" description="Acidic residues" evidence="1">
    <location>
        <begin position="332"/>
        <end position="342"/>
    </location>
</feature>
<keyword evidence="4" id="KW-1185">Reference proteome</keyword>
<dbReference type="Proteomes" id="UP000054251">
    <property type="component" value="Unassembled WGS sequence"/>
</dbReference>